<evidence type="ECO:0000313" key="3">
    <source>
        <dbReference type="Proteomes" id="UP000735302"/>
    </source>
</evidence>
<dbReference type="EMBL" id="BLXT01007857">
    <property type="protein sequence ID" value="GFO43250.1"/>
    <property type="molecule type" value="Genomic_DNA"/>
</dbReference>
<comment type="caution">
    <text evidence="2">The sequence shown here is derived from an EMBL/GenBank/DDBJ whole genome shotgun (WGS) entry which is preliminary data.</text>
</comment>
<organism evidence="2 3">
    <name type="scientific">Plakobranchus ocellatus</name>
    <dbReference type="NCBI Taxonomy" id="259542"/>
    <lineage>
        <taxon>Eukaryota</taxon>
        <taxon>Metazoa</taxon>
        <taxon>Spiralia</taxon>
        <taxon>Lophotrochozoa</taxon>
        <taxon>Mollusca</taxon>
        <taxon>Gastropoda</taxon>
        <taxon>Heterobranchia</taxon>
        <taxon>Euthyneura</taxon>
        <taxon>Panpulmonata</taxon>
        <taxon>Sacoglossa</taxon>
        <taxon>Placobranchoidea</taxon>
        <taxon>Plakobranchidae</taxon>
        <taxon>Plakobranchus</taxon>
    </lineage>
</organism>
<sequence>MTPGPGRGGTAHTHTYVLATRVREIPERQAVWPDQVMLRGRSSGDEYSHALCNTGAVRTLQGLIQTRRPGSRSAQVSRVEVLDPDFMHDVSALNCDVLSTGKPQARPGSGQSSHTTLSSHTHSFGAKFGLQ</sequence>
<accession>A0AAV4DH02</accession>
<gene>
    <name evidence="2" type="ORF">PoB_006975500</name>
</gene>
<feature type="compositionally biased region" description="Low complexity" evidence="1">
    <location>
        <begin position="112"/>
        <end position="122"/>
    </location>
</feature>
<protein>
    <submittedName>
        <fullName evidence="2">Uncharacterized protein</fullName>
    </submittedName>
</protein>
<keyword evidence="3" id="KW-1185">Reference proteome</keyword>
<feature type="region of interest" description="Disordered" evidence="1">
    <location>
        <begin position="99"/>
        <end position="122"/>
    </location>
</feature>
<dbReference type="AlphaFoldDB" id="A0AAV4DH02"/>
<dbReference type="Proteomes" id="UP000735302">
    <property type="component" value="Unassembled WGS sequence"/>
</dbReference>
<reference evidence="2 3" key="1">
    <citation type="journal article" date="2021" name="Elife">
        <title>Chloroplast acquisition without the gene transfer in kleptoplastic sea slugs, Plakobranchus ocellatus.</title>
        <authorList>
            <person name="Maeda T."/>
            <person name="Takahashi S."/>
            <person name="Yoshida T."/>
            <person name="Shimamura S."/>
            <person name="Takaki Y."/>
            <person name="Nagai Y."/>
            <person name="Toyoda A."/>
            <person name="Suzuki Y."/>
            <person name="Arimoto A."/>
            <person name="Ishii H."/>
            <person name="Satoh N."/>
            <person name="Nishiyama T."/>
            <person name="Hasebe M."/>
            <person name="Maruyama T."/>
            <person name="Minagawa J."/>
            <person name="Obokata J."/>
            <person name="Shigenobu S."/>
        </authorList>
    </citation>
    <scope>NUCLEOTIDE SEQUENCE [LARGE SCALE GENOMIC DNA]</scope>
</reference>
<evidence type="ECO:0000313" key="2">
    <source>
        <dbReference type="EMBL" id="GFO43250.1"/>
    </source>
</evidence>
<name>A0AAV4DH02_9GAST</name>
<proteinExistence type="predicted"/>
<evidence type="ECO:0000256" key="1">
    <source>
        <dbReference type="SAM" id="MobiDB-lite"/>
    </source>
</evidence>